<accession>A0A914DTG3</accession>
<keyword evidence="1" id="KW-1185">Reference proteome</keyword>
<reference evidence="2" key="1">
    <citation type="submission" date="2022-11" db="UniProtKB">
        <authorList>
            <consortium name="WormBaseParasite"/>
        </authorList>
    </citation>
    <scope>IDENTIFICATION</scope>
</reference>
<sequence>MLIEDLNKFFKKIRLIHIQPATVLIYRSIFILTGTIKSALGANPKMYEISREDGWKLGMEVNEGEEYMGVHRGYKVSVVFHIYK</sequence>
<proteinExistence type="predicted"/>
<evidence type="ECO:0000313" key="1">
    <source>
        <dbReference type="Proteomes" id="UP000887540"/>
    </source>
</evidence>
<protein>
    <submittedName>
        <fullName evidence="2">Uncharacterized protein</fullName>
    </submittedName>
</protein>
<dbReference type="AlphaFoldDB" id="A0A914DTG3"/>
<evidence type="ECO:0000313" key="2">
    <source>
        <dbReference type="WBParaSite" id="ACRNAN_scaffold3803.g11419.t1"/>
    </source>
</evidence>
<dbReference type="Proteomes" id="UP000887540">
    <property type="component" value="Unplaced"/>
</dbReference>
<name>A0A914DTG3_9BILA</name>
<dbReference type="WBParaSite" id="ACRNAN_scaffold3803.g11419.t1">
    <property type="protein sequence ID" value="ACRNAN_scaffold3803.g11419.t1"/>
    <property type="gene ID" value="ACRNAN_scaffold3803.g11419"/>
</dbReference>
<organism evidence="1 2">
    <name type="scientific">Acrobeloides nanus</name>
    <dbReference type="NCBI Taxonomy" id="290746"/>
    <lineage>
        <taxon>Eukaryota</taxon>
        <taxon>Metazoa</taxon>
        <taxon>Ecdysozoa</taxon>
        <taxon>Nematoda</taxon>
        <taxon>Chromadorea</taxon>
        <taxon>Rhabditida</taxon>
        <taxon>Tylenchina</taxon>
        <taxon>Cephalobomorpha</taxon>
        <taxon>Cephaloboidea</taxon>
        <taxon>Cephalobidae</taxon>
        <taxon>Acrobeloides</taxon>
    </lineage>
</organism>